<proteinExistence type="predicted"/>
<gene>
    <name evidence="9" type="ORF">JDV76_08915</name>
</gene>
<keyword evidence="2" id="KW-0813">Transport</keyword>
<dbReference type="PANTHER" id="PTHR42718">
    <property type="entry name" value="MAJOR FACILITATOR SUPERFAMILY MULTIDRUG TRANSPORTER MFSC"/>
    <property type="match status" value="1"/>
</dbReference>
<evidence type="ECO:0000256" key="3">
    <source>
        <dbReference type="ARBA" id="ARBA00022475"/>
    </source>
</evidence>
<feature type="transmembrane region" description="Helical" evidence="7">
    <location>
        <begin position="85"/>
        <end position="104"/>
    </location>
</feature>
<dbReference type="Proteomes" id="UP000625574">
    <property type="component" value="Unassembled WGS sequence"/>
</dbReference>
<sequence length="167" mass="17539">MNAHPLVIAGLLPGAGTLGDRIGHRRIFTTGLAPFGAASLMSAFAPTVTILIVARMALAVGAAMMLPATLALIRVTLTDPQERNTAIGVWNATSALGTVDPLAGGLLLEWFWWSSVFLVNVPVTLVPLALIPFAAPPNRTNPHHRWDAPSSLLALLTLSGLILAIKL</sequence>
<reference evidence="9 10" key="1">
    <citation type="submission" date="2020-12" db="EMBL/GenBank/DDBJ databases">
        <title>Genome public.</title>
        <authorList>
            <person name="Sun Q."/>
        </authorList>
    </citation>
    <scope>NUCLEOTIDE SEQUENCE [LARGE SCALE GENOMIC DNA]</scope>
    <source>
        <strain evidence="9 10">CCM 8864</strain>
    </source>
</reference>
<keyword evidence="3" id="KW-1003">Cell membrane</keyword>
<dbReference type="InterPro" id="IPR020846">
    <property type="entry name" value="MFS_dom"/>
</dbReference>
<feature type="domain" description="Major facilitator superfamily (MFS) profile" evidence="8">
    <location>
        <begin position="1"/>
        <end position="167"/>
    </location>
</feature>
<comment type="caution">
    <text evidence="9">The sequence shown here is derived from an EMBL/GenBank/DDBJ whole genome shotgun (WGS) entry which is preliminary data.</text>
</comment>
<evidence type="ECO:0000256" key="1">
    <source>
        <dbReference type="ARBA" id="ARBA00004651"/>
    </source>
</evidence>
<evidence type="ECO:0000256" key="5">
    <source>
        <dbReference type="ARBA" id="ARBA00022989"/>
    </source>
</evidence>
<keyword evidence="4 7" id="KW-0812">Transmembrane</keyword>
<dbReference type="SUPFAM" id="SSF103473">
    <property type="entry name" value="MFS general substrate transporter"/>
    <property type="match status" value="1"/>
</dbReference>
<feature type="transmembrane region" description="Helical" evidence="7">
    <location>
        <begin position="146"/>
        <end position="165"/>
    </location>
</feature>
<name>A0ABS0VXI2_9CORY</name>
<keyword evidence="10" id="KW-1185">Reference proteome</keyword>
<evidence type="ECO:0000256" key="7">
    <source>
        <dbReference type="SAM" id="Phobius"/>
    </source>
</evidence>
<comment type="subcellular location">
    <subcellularLocation>
        <location evidence="1">Cell membrane</location>
        <topology evidence="1">Multi-pass membrane protein</topology>
    </subcellularLocation>
</comment>
<dbReference type="Pfam" id="PF07690">
    <property type="entry name" value="MFS_1"/>
    <property type="match status" value="1"/>
</dbReference>
<evidence type="ECO:0000313" key="10">
    <source>
        <dbReference type="Proteomes" id="UP000625574"/>
    </source>
</evidence>
<feature type="transmembrane region" description="Helical" evidence="7">
    <location>
        <begin position="110"/>
        <end position="134"/>
    </location>
</feature>
<evidence type="ECO:0000256" key="2">
    <source>
        <dbReference type="ARBA" id="ARBA00022448"/>
    </source>
</evidence>
<protein>
    <submittedName>
        <fullName evidence="9">MFS transporter</fullName>
    </submittedName>
</protein>
<dbReference type="Gene3D" id="1.20.1720.10">
    <property type="entry name" value="Multidrug resistance protein D"/>
    <property type="match status" value="1"/>
</dbReference>
<organism evidence="9 10">
    <name type="scientific">Corynebacterium marambiense</name>
    <dbReference type="NCBI Taxonomy" id="2765364"/>
    <lineage>
        <taxon>Bacteria</taxon>
        <taxon>Bacillati</taxon>
        <taxon>Actinomycetota</taxon>
        <taxon>Actinomycetes</taxon>
        <taxon>Mycobacteriales</taxon>
        <taxon>Corynebacteriaceae</taxon>
        <taxon>Corynebacterium</taxon>
    </lineage>
</organism>
<dbReference type="PANTHER" id="PTHR42718:SF47">
    <property type="entry name" value="METHYL VIOLOGEN RESISTANCE PROTEIN SMVA"/>
    <property type="match status" value="1"/>
</dbReference>
<dbReference type="RefSeq" id="WP_198736608.1">
    <property type="nucleotide sequence ID" value="NZ_JAEIOT010000008.1"/>
</dbReference>
<dbReference type="EMBL" id="JAEIOT010000008">
    <property type="protein sequence ID" value="MBI9001086.1"/>
    <property type="molecule type" value="Genomic_DNA"/>
</dbReference>
<dbReference type="InterPro" id="IPR036259">
    <property type="entry name" value="MFS_trans_sf"/>
</dbReference>
<evidence type="ECO:0000259" key="8">
    <source>
        <dbReference type="PROSITE" id="PS50850"/>
    </source>
</evidence>
<dbReference type="InterPro" id="IPR011701">
    <property type="entry name" value="MFS"/>
</dbReference>
<feature type="transmembrane region" description="Helical" evidence="7">
    <location>
        <begin position="43"/>
        <end position="73"/>
    </location>
</feature>
<keyword evidence="5 7" id="KW-1133">Transmembrane helix</keyword>
<dbReference type="PROSITE" id="PS50850">
    <property type="entry name" value="MFS"/>
    <property type="match status" value="1"/>
</dbReference>
<evidence type="ECO:0000256" key="6">
    <source>
        <dbReference type="ARBA" id="ARBA00023136"/>
    </source>
</evidence>
<keyword evidence="6 7" id="KW-0472">Membrane</keyword>
<evidence type="ECO:0000256" key="4">
    <source>
        <dbReference type="ARBA" id="ARBA00022692"/>
    </source>
</evidence>
<evidence type="ECO:0000313" key="9">
    <source>
        <dbReference type="EMBL" id="MBI9001086.1"/>
    </source>
</evidence>
<accession>A0ABS0VXI2</accession>